<dbReference type="AlphaFoldDB" id="A0A5C5ZYT8"/>
<dbReference type="Proteomes" id="UP000316213">
    <property type="component" value="Unassembled WGS sequence"/>
</dbReference>
<keyword evidence="2" id="KW-1185">Reference proteome</keyword>
<proteinExistence type="predicted"/>
<dbReference type="EMBL" id="SJPM01000012">
    <property type="protein sequence ID" value="TWT92225.1"/>
    <property type="molecule type" value="Genomic_DNA"/>
</dbReference>
<gene>
    <name evidence="1" type="ORF">Pla100_47620</name>
</gene>
<evidence type="ECO:0000313" key="2">
    <source>
        <dbReference type="Proteomes" id="UP000316213"/>
    </source>
</evidence>
<organism evidence="1 2">
    <name type="scientific">Neorhodopirellula pilleata</name>
    <dbReference type="NCBI Taxonomy" id="2714738"/>
    <lineage>
        <taxon>Bacteria</taxon>
        <taxon>Pseudomonadati</taxon>
        <taxon>Planctomycetota</taxon>
        <taxon>Planctomycetia</taxon>
        <taxon>Pirellulales</taxon>
        <taxon>Pirellulaceae</taxon>
        <taxon>Neorhodopirellula</taxon>
    </lineage>
</organism>
<evidence type="ECO:0000313" key="1">
    <source>
        <dbReference type="EMBL" id="TWT92225.1"/>
    </source>
</evidence>
<protein>
    <submittedName>
        <fullName evidence="1">Uncharacterized protein</fullName>
    </submittedName>
</protein>
<sequence>MAHTLRDGTPNTWPVDSCFSSLRFTTHLILASRSSIEIRSKCPQTTKLATLFGAVRRKHYDEHTANVQKKFQLPDWPKE</sequence>
<reference evidence="1 2" key="1">
    <citation type="submission" date="2019-02" db="EMBL/GenBank/DDBJ databases">
        <title>Deep-cultivation of Planctomycetes and their phenomic and genomic characterization uncovers novel biology.</title>
        <authorList>
            <person name="Wiegand S."/>
            <person name="Jogler M."/>
            <person name="Boedeker C."/>
            <person name="Pinto D."/>
            <person name="Vollmers J."/>
            <person name="Rivas-Marin E."/>
            <person name="Kohn T."/>
            <person name="Peeters S.H."/>
            <person name="Heuer A."/>
            <person name="Rast P."/>
            <person name="Oberbeckmann S."/>
            <person name="Bunk B."/>
            <person name="Jeske O."/>
            <person name="Meyerdierks A."/>
            <person name="Storesund J.E."/>
            <person name="Kallscheuer N."/>
            <person name="Luecker S."/>
            <person name="Lage O.M."/>
            <person name="Pohl T."/>
            <person name="Merkel B.J."/>
            <person name="Hornburger P."/>
            <person name="Mueller R.-W."/>
            <person name="Bruemmer F."/>
            <person name="Labrenz M."/>
            <person name="Spormann A.M."/>
            <person name="Op Den Camp H."/>
            <person name="Overmann J."/>
            <person name="Amann R."/>
            <person name="Jetten M.S.M."/>
            <person name="Mascher T."/>
            <person name="Medema M.H."/>
            <person name="Devos D.P."/>
            <person name="Kaster A.-K."/>
            <person name="Ovreas L."/>
            <person name="Rohde M."/>
            <person name="Galperin M.Y."/>
            <person name="Jogler C."/>
        </authorList>
    </citation>
    <scope>NUCLEOTIDE SEQUENCE [LARGE SCALE GENOMIC DNA]</scope>
    <source>
        <strain evidence="1 2">Pla100</strain>
    </source>
</reference>
<accession>A0A5C5ZYT8</accession>
<name>A0A5C5ZYT8_9BACT</name>
<comment type="caution">
    <text evidence="1">The sequence shown here is derived from an EMBL/GenBank/DDBJ whole genome shotgun (WGS) entry which is preliminary data.</text>
</comment>